<accession>A0A6C0ES93</accession>
<feature type="transmembrane region" description="Helical" evidence="1">
    <location>
        <begin position="43"/>
        <end position="61"/>
    </location>
</feature>
<organism evidence="2">
    <name type="scientific">viral metagenome</name>
    <dbReference type="NCBI Taxonomy" id="1070528"/>
    <lineage>
        <taxon>unclassified sequences</taxon>
        <taxon>metagenomes</taxon>
        <taxon>organismal metagenomes</taxon>
    </lineage>
</organism>
<protein>
    <submittedName>
        <fullName evidence="2">Uncharacterized protein</fullName>
    </submittedName>
</protein>
<sequence>MVKSNKTFKKNTKTPFGVISFLFFIVLLIQILITYCYTNTKRFSIIALIRNSTFVIFIYLFIKTKKIMYLLLPLLIEFILEFMKYSGYQLDKYIATEYMYSDYFRELNKKNPIYSDLT</sequence>
<proteinExistence type="predicted"/>
<evidence type="ECO:0000256" key="1">
    <source>
        <dbReference type="SAM" id="Phobius"/>
    </source>
</evidence>
<keyword evidence="1" id="KW-1133">Transmembrane helix</keyword>
<dbReference type="EMBL" id="MN738930">
    <property type="protein sequence ID" value="QHT32046.1"/>
    <property type="molecule type" value="Genomic_DNA"/>
</dbReference>
<reference evidence="2" key="1">
    <citation type="journal article" date="2020" name="Nature">
        <title>Giant virus diversity and host interactions through global metagenomics.</title>
        <authorList>
            <person name="Schulz F."/>
            <person name="Roux S."/>
            <person name="Paez-Espino D."/>
            <person name="Jungbluth S."/>
            <person name="Walsh D.A."/>
            <person name="Denef V.J."/>
            <person name="McMahon K.D."/>
            <person name="Konstantinidis K.T."/>
            <person name="Eloe-Fadrosh E.A."/>
            <person name="Kyrpides N.C."/>
            <person name="Woyke T."/>
        </authorList>
    </citation>
    <scope>NUCLEOTIDE SEQUENCE</scope>
    <source>
        <strain evidence="2">GVMAG-M-3300009159-65</strain>
    </source>
</reference>
<keyword evidence="1" id="KW-0472">Membrane</keyword>
<evidence type="ECO:0000313" key="2">
    <source>
        <dbReference type="EMBL" id="QHT32046.1"/>
    </source>
</evidence>
<feature type="transmembrane region" description="Helical" evidence="1">
    <location>
        <begin position="16"/>
        <end position="36"/>
    </location>
</feature>
<keyword evidence="1" id="KW-0812">Transmembrane</keyword>
<dbReference type="AlphaFoldDB" id="A0A6C0ES93"/>
<name>A0A6C0ES93_9ZZZZ</name>